<dbReference type="NCBIfam" id="TIGR03874">
    <property type="entry name" value="4cys_cytochr"/>
    <property type="match status" value="1"/>
</dbReference>
<evidence type="ECO:0000259" key="6">
    <source>
        <dbReference type="Pfam" id="PF13442"/>
    </source>
</evidence>
<comment type="caution">
    <text evidence="7">The sequence shown here is derived from an EMBL/GenBank/DDBJ whole genome shotgun (WGS) entry which is preliminary data.</text>
</comment>
<evidence type="ECO:0000313" key="8">
    <source>
        <dbReference type="Proteomes" id="UP000005713"/>
    </source>
</evidence>
<dbReference type="OrthoDB" id="5770300at2"/>
<keyword evidence="1" id="KW-0349">Heme</keyword>
<gene>
    <name evidence="7" type="ORF">SSE37_03195</name>
</gene>
<evidence type="ECO:0000256" key="1">
    <source>
        <dbReference type="ARBA" id="ARBA00022617"/>
    </source>
</evidence>
<dbReference type="eggNOG" id="COG2010">
    <property type="taxonomic scope" value="Bacteria"/>
</dbReference>
<reference evidence="7 8" key="1">
    <citation type="submission" date="2006-06" db="EMBL/GenBank/DDBJ databases">
        <authorList>
            <person name="Moran M.A."/>
            <person name="Ferriera S."/>
            <person name="Johnson J."/>
            <person name="Kravitz S."/>
            <person name="Beeson K."/>
            <person name="Sutton G."/>
            <person name="Rogers Y.-H."/>
            <person name="Friedman R."/>
            <person name="Frazier M."/>
            <person name="Venter J.C."/>
        </authorList>
    </citation>
    <scope>NUCLEOTIDE SEQUENCE [LARGE SCALE GENOMIC DNA]</scope>
    <source>
        <strain evidence="7 8">E-37</strain>
    </source>
</reference>
<dbReference type="InterPro" id="IPR022411">
    <property type="entry name" value="C-typ_cyt_methanol_metab-rel"/>
</dbReference>
<dbReference type="SUPFAM" id="SSF46626">
    <property type="entry name" value="Cytochrome c"/>
    <property type="match status" value="1"/>
</dbReference>
<dbReference type="GO" id="GO:0009055">
    <property type="term" value="F:electron transfer activity"/>
    <property type="evidence" value="ECO:0007669"/>
    <property type="project" value="InterPro"/>
</dbReference>
<dbReference type="AlphaFoldDB" id="A3KB63"/>
<keyword evidence="5" id="KW-0732">Signal</keyword>
<dbReference type="InterPro" id="IPR036909">
    <property type="entry name" value="Cyt_c-like_dom_sf"/>
</dbReference>
<proteinExistence type="predicted"/>
<dbReference type="Gene3D" id="1.10.760.10">
    <property type="entry name" value="Cytochrome c-like domain"/>
    <property type="match status" value="1"/>
</dbReference>
<keyword evidence="8" id="KW-1185">Reference proteome</keyword>
<dbReference type="Proteomes" id="UP000005713">
    <property type="component" value="Unassembled WGS sequence"/>
</dbReference>
<dbReference type="GO" id="GO:0046872">
    <property type="term" value="F:metal ion binding"/>
    <property type="evidence" value="ECO:0007669"/>
    <property type="project" value="UniProtKB-KW"/>
</dbReference>
<feature type="region of interest" description="Disordered" evidence="4">
    <location>
        <begin position="156"/>
        <end position="179"/>
    </location>
</feature>
<keyword evidence="3" id="KW-0408">Iron</keyword>
<feature type="compositionally biased region" description="Basic and acidic residues" evidence="4">
    <location>
        <begin position="161"/>
        <end position="179"/>
    </location>
</feature>
<dbReference type="GO" id="GO:0020037">
    <property type="term" value="F:heme binding"/>
    <property type="evidence" value="ECO:0007669"/>
    <property type="project" value="InterPro"/>
</dbReference>
<organism evidence="7 8">
    <name type="scientific">Sagittula stellata (strain ATCC 700073 / DSM 11524 / E-37)</name>
    <dbReference type="NCBI Taxonomy" id="388399"/>
    <lineage>
        <taxon>Bacteria</taxon>
        <taxon>Pseudomonadati</taxon>
        <taxon>Pseudomonadota</taxon>
        <taxon>Alphaproteobacteria</taxon>
        <taxon>Rhodobacterales</taxon>
        <taxon>Roseobacteraceae</taxon>
        <taxon>Sagittula</taxon>
    </lineage>
</organism>
<evidence type="ECO:0000256" key="3">
    <source>
        <dbReference type="ARBA" id="ARBA00023004"/>
    </source>
</evidence>
<keyword evidence="2" id="KW-0479">Metal-binding</keyword>
<feature type="chain" id="PRO_5002655350" evidence="5">
    <location>
        <begin position="25"/>
        <end position="179"/>
    </location>
</feature>
<dbReference type="InterPro" id="IPR009056">
    <property type="entry name" value="Cyt_c-like_dom"/>
</dbReference>
<dbReference type="Pfam" id="PF13442">
    <property type="entry name" value="Cytochrome_CBB3"/>
    <property type="match status" value="1"/>
</dbReference>
<evidence type="ECO:0000256" key="2">
    <source>
        <dbReference type="ARBA" id="ARBA00022723"/>
    </source>
</evidence>
<accession>A3KB63</accession>
<evidence type="ECO:0000256" key="5">
    <source>
        <dbReference type="SAM" id="SignalP"/>
    </source>
</evidence>
<dbReference type="RefSeq" id="WP_005864216.1">
    <property type="nucleotide sequence ID" value="NZ_AAYA01000030.1"/>
</dbReference>
<name>A3KB63_SAGS3</name>
<evidence type="ECO:0000313" key="7">
    <source>
        <dbReference type="EMBL" id="EBA05604.1"/>
    </source>
</evidence>
<dbReference type="EMBL" id="AAYA01000030">
    <property type="protein sequence ID" value="EBA05604.1"/>
    <property type="molecule type" value="Genomic_DNA"/>
</dbReference>
<feature type="domain" description="Cytochrome c" evidence="6">
    <location>
        <begin position="74"/>
        <end position="147"/>
    </location>
</feature>
<sequence length="179" mass="19834">MMRHASRILAAVAASALLPAVAAAQSWSDQPVKPADHEAEFAVSYEDGGIYYNEEDIPTYNVAEDGTVDWLTFSGFRRYHSECHVCHGPDGEGSSYAPKIKNSAVHMGYYDFYDVVVNGRQNGNSVMPHFGDNQNVMCYLNDIYVYLSARGMDAVPRGRPPKKEAKSDLIREQEDACMG</sequence>
<protein>
    <submittedName>
        <fullName evidence="7">Putative cytochrome c protein</fullName>
    </submittedName>
</protein>
<evidence type="ECO:0000256" key="4">
    <source>
        <dbReference type="SAM" id="MobiDB-lite"/>
    </source>
</evidence>
<feature type="signal peptide" evidence="5">
    <location>
        <begin position="1"/>
        <end position="24"/>
    </location>
</feature>